<sequence length="177" mass="19516">MLPDTGADLTVIGISHLKLLQIPRTRLQPLPATTTLTINGSQMSPALGWFHATLKLGNKSFVAKIQVLEGIQTPLLSFGNCQELTIILLDIPKPILTITHVNLCAELSLPATTSPSAARDFFLHTFRYLLVSKTDLQATPPRKMIGCPMKIHLKDDALPFTIHVPRTIPFVFQCQVK</sequence>
<protein>
    <recommendedName>
        <fullName evidence="3">Peptidase A2 domain-containing protein</fullName>
    </recommendedName>
</protein>
<dbReference type="SUPFAM" id="SSF50630">
    <property type="entry name" value="Acid proteases"/>
    <property type="match status" value="1"/>
</dbReference>
<proteinExistence type="predicted"/>
<dbReference type="InterPro" id="IPR021109">
    <property type="entry name" value="Peptidase_aspartic_dom_sf"/>
</dbReference>
<comment type="caution">
    <text evidence="1">The sequence shown here is derived from an EMBL/GenBank/DDBJ whole genome shotgun (WGS) entry which is preliminary data.</text>
</comment>
<keyword evidence="2" id="KW-1185">Reference proteome</keyword>
<gene>
    <name evidence="1" type="ORF">SK128_025785</name>
</gene>
<dbReference type="Proteomes" id="UP001381693">
    <property type="component" value="Unassembled WGS sequence"/>
</dbReference>
<feature type="non-terminal residue" evidence="1">
    <location>
        <position position="177"/>
    </location>
</feature>
<name>A0AAN9AA21_HALRR</name>
<evidence type="ECO:0000313" key="1">
    <source>
        <dbReference type="EMBL" id="KAK7079869.1"/>
    </source>
</evidence>
<organism evidence="1 2">
    <name type="scientific">Halocaridina rubra</name>
    <name type="common">Hawaiian red shrimp</name>
    <dbReference type="NCBI Taxonomy" id="373956"/>
    <lineage>
        <taxon>Eukaryota</taxon>
        <taxon>Metazoa</taxon>
        <taxon>Ecdysozoa</taxon>
        <taxon>Arthropoda</taxon>
        <taxon>Crustacea</taxon>
        <taxon>Multicrustacea</taxon>
        <taxon>Malacostraca</taxon>
        <taxon>Eumalacostraca</taxon>
        <taxon>Eucarida</taxon>
        <taxon>Decapoda</taxon>
        <taxon>Pleocyemata</taxon>
        <taxon>Caridea</taxon>
        <taxon>Atyoidea</taxon>
        <taxon>Atyidae</taxon>
        <taxon>Halocaridina</taxon>
    </lineage>
</organism>
<reference evidence="1 2" key="1">
    <citation type="submission" date="2023-11" db="EMBL/GenBank/DDBJ databases">
        <title>Halocaridina rubra genome assembly.</title>
        <authorList>
            <person name="Smith C."/>
        </authorList>
    </citation>
    <scope>NUCLEOTIDE SEQUENCE [LARGE SCALE GENOMIC DNA]</scope>
    <source>
        <strain evidence="1">EP-1</strain>
        <tissue evidence="1">Whole</tissue>
    </source>
</reference>
<evidence type="ECO:0000313" key="2">
    <source>
        <dbReference type="Proteomes" id="UP001381693"/>
    </source>
</evidence>
<evidence type="ECO:0008006" key="3">
    <source>
        <dbReference type="Google" id="ProtNLM"/>
    </source>
</evidence>
<dbReference type="AlphaFoldDB" id="A0AAN9AA21"/>
<accession>A0AAN9AA21</accession>
<dbReference type="EMBL" id="JAXCGZ010006310">
    <property type="protein sequence ID" value="KAK7079869.1"/>
    <property type="molecule type" value="Genomic_DNA"/>
</dbReference>